<feature type="domain" description="Thioredoxin" evidence="7">
    <location>
        <begin position="3"/>
        <end position="185"/>
    </location>
</feature>
<dbReference type="GO" id="GO:0008379">
    <property type="term" value="F:thioredoxin peroxidase activity"/>
    <property type="evidence" value="ECO:0007669"/>
    <property type="project" value="InterPro"/>
</dbReference>
<name>A0A4T0WVY9_9ASCO</name>
<dbReference type="InterPro" id="IPR013740">
    <property type="entry name" value="Redoxin"/>
</dbReference>
<protein>
    <recommendedName>
        <fullName evidence="7">Thioredoxin domain-containing protein</fullName>
    </recommendedName>
</protein>
<keyword evidence="2" id="KW-0575">Peroxidase</keyword>
<dbReference type="GO" id="GO:0034599">
    <property type="term" value="P:cellular response to oxidative stress"/>
    <property type="evidence" value="ECO:0007669"/>
    <property type="project" value="InterPro"/>
</dbReference>
<gene>
    <name evidence="8" type="ORF">CANINC_004688</name>
</gene>
<dbReference type="GO" id="GO:0005739">
    <property type="term" value="C:mitochondrion"/>
    <property type="evidence" value="ECO:0007669"/>
    <property type="project" value="TreeGrafter"/>
</dbReference>
<dbReference type="GO" id="GO:0045454">
    <property type="term" value="P:cell redox homeostasis"/>
    <property type="evidence" value="ECO:0007669"/>
    <property type="project" value="TreeGrafter"/>
</dbReference>
<feature type="active site" description="Cysteine sulfenic acid (-SOH) intermediate" evidence="6">
    <location>
        <position position="55"/>
    </location>
</feature>
<comment type="caution">
    <text evidence="8">The sequence shown here is derived from an EMBL/GenBank/DDBJ whole genome shotgun (WGS) entry which is preliminary data.</text>
</comment>
<dbReference type="Pfam" id="PF08534">
    <property type="entry name" value="Redoxin"/>
    <property type="match status" value="1"/>
</dbReference>
<evidence type="ECO:0000256" key="6">
    <source>
        <dbReference type="PIRSR" id="PIRSR637944-1"/>
    </source>
</evidence>
<keyword evidence="3" id="KW-0049">Antioxidant</keyword>
<dbReference type="EMBL" id="SELW01000657">
    <property type="protein sequence ID" value="TID15017.1"/>
    <property type="molecule type" value="Genomic_DNA"/>
</dbReference>
<organism evidence="8 9">
    <name type="scientific">Pichia inconspicua</name>
    <dbReference type="NCBI Taxonomy" id="52247"/>
    <lineage>
        <taxon>Eukaryota</taxon>
        <taxon>Fungi</taxon>
        <taxon>Dikarya</taxon>
        <taxon>Ascomycota</taxon>
        <taxon>Saccharomycotina</taxon>
        <taxon>Pichiomycetes</taxon>
        <taxon>Pichiales</taxon>
        <taxon>Pichiaceae</taxon>
        <taxon>Pichia</taxon>
    </lineage>
</organism>
<dbReference type="InterPro" id="IPR036249">
    <property type="entry name" value="Thioredoxin-like_sf"/>
</dbReference>
<keyword evidence="5" id="KW-0676">Redox-active center</keyword>
<comment type="similarity">
    <text evidence="1">Belongs to the peroxiredoxin family. Prx5 subfamily.</text>
</comment>
<keyword evidence="4" id="KW-0560">Oxidoreductase</keyword>
<dbReference type="GO" id="GO:0042744">
    <property type="term" value="P:hydrogen peroxide catabolic process"/>
    <property type="evidence" value="ECO:0007669"/>
    <property type="project" value="TreeGrafter"/>
</dbReference>
<accession>A0A4T0WVY9</accession>
<evidence type="ECO:0000256" key="3">
    <source>
        <dbReference type="ARBA" id="ARBA00022862"/>
    </source>
</evidence>
<sequence>MTIVQGESVPTKPAFLYLPPPIDGACSYAPVEVAIDSTKKPVLIVIVPGAFTPTCSERHIPGYLTASAIESLKSSGIAEVFIVSVDSPFITRAWGESLTSDADVSVKEAIEKGYVKFVSDAGAEWLQSVGLVGEPEDKFAKNGLRGLRTAVVVDKDNVATYIGIDDKRGVVEKSGIDGVLEALRSKL</sequence>
<dbReference type="InterPro" id="IPR037944">
    <property type="entry name" value="PRX5-like"/>
</dbReference>
<proteinExistence type="inferred from homology"/>
<dbReference type="Gene3D" id="3.40.30.10">
    <property type="entry name" value="Glutaredoxin"/>
    <property type="match status" value="1"/>
</dbReference>
<dbReference type="OrthoDB" id="195498at2759"/>
<reference evidence="8 9" key="1">
    <citation type="journal article" date="2019" name="Front. Genet.">
        <title>Whole-Genome Sequencing of the Opportunistic Yeast Pathogen Candida inconspicua Uncovers Its Hybrid Origin.</title>
        <authorList>
            <person name="Mixao V."/>
            <person name="Hansen A.P."/>
            <person name="Saus E."/>
            <person name="Boekhout T."/>
            <person name="Lass-Florl C."/>
            <person name="Gabaldon T."/>
        </authorList>
    </citation>
    <scope>NUCLEOTIDE SEQUENCE [LARGE SCALE GENOMIC DNA]</scope>
    <source>
        <strain evidence="8 9">CBS 180</strain>
    </source>
</reference>
<evidence type="ECO:0000256" key="4">
    <source>
        <dbReference type="ARBA" id="ARBA00023002"/>
    </source>
</evidence>
<evidence type="ECO:0000256" key="2">
    <source>
        <dbReference type="ARBA" id="ARBA00022559"/>
    </source>
</evidence>
<evidence type="ECO:0000256" key="5">
    <source>
        <dbReference type="ARBA" id="ARBA00023284"/>
    </source>
</evidence>
<dbReference type="GO" id="GO:0005777">
    <property type="term" value="C:peroxisome"/>
    <property type="evidence" value="ECO:0007669"/>
    <property type="project" value="TreeGrafter"/>
</dbReference>
<evidence type="ECO:0000256" key="1">
    <source>
        <dbReference type="ARBA" id="ARBA00010505"/>
    </source>
</evidence>
<evidence type="ECO:0000259" key="7">
    <source>
        <dbReference type="PROSITE" id="PS51352"/>
    </source>
</evidence>
<dbReference type="Proteomes" id="UP000307173">
    <property type="component" value="Unassembled WGS sequence"/>
</dbReference>
<evidence type="ECO:0000313" key="9">
    <source>
        <dbReference type="Proteomes" id="UP000307173"/>
    </source>
</evidence>
<keyword evidence="9" id="KW-1185">Reference proteome</keyword>
<dbReference type="PANTHER" id="PTHR10430">
    <property type="entry name" value="PEROXIREDOXIN"/>
    <property type="match status" value="1"/>
</dbReference>
<dbReference type="PANTHER" id="PTHR10430:SF16">
    <property type="entry name" value="PEROXIREDOXIN-5, MITOCHONDRIAL"/>
    <property type="match status" value="1"/>
</dbReference>
<dbReference type="AlphaFoldDB" id="A0A4T0WVY9"/>
<dbReference type="STRING" id="52247.A0A4T0WVY9"/>
<evidence type="ECO:0000313" key="8">
    <source>
        <dbReference type="EMBL" id="TID15017.1"/>
    </source>
</evidence>
<dbReference type="InterPro" id="IPR013766">
    <property type="entry name" value="Thioredoxin_domain"/>
</dbReference>
<dbReference type="PROSITE" id="PS51352">
    <property type="entry name" value="THIOREDOXIN_2"/>
    <property type="match status" value="1"/>
</dbReference>
<dbReference type="SUPFAM" id="SSF52833">
    <property type="entry name" value="Thioredoxin-like"/>
    <property type="match status" value="1"/>
</dbReference>